<evidence type="ECO:0000256" key="5">
    <source>
        <dbReference type="ARBA" id="ARBA00022679"/>
    </source>
</evidence>
<protein>
    <submittedName>
        <fullName evidence="9">PTS system IIAB component</fullName>
    </submittedName>
</protein>
<dbReference type="Pfam" id="PF03610">
    <property type="entry name" value="EIIA-man"/>
    <property type="match status" value="1"/>
</dbReference>
<dbReference type="CDD" id="cd00006">
    <property type="entry name" value="PTS_IIA_man"/>
    <property type="match status" value="1"/>
</dbReference>
<keyword evidence="6" id="KW-0598">Phosphotransferase system</keyword>
<evidence type="ECO:0000313" key="9">
    <source>
        <dbReference type="EMBL" id="EPC66594.1"/>
    </source>
</evidence>
<feature type="domain" description="PTS EIIA type-4" evidence="8">
    <location>
        <begin position="1"/>
        <end position="118"/>
    </location>
</feature>
<dbReference type="Proteomes" id="UP000014285">
    <property type="component" value="Unassembled WGS sequence"/>
</dbReference>
<dbReference type="GO" id="GO:0016301">
    <property type="term" value="F:kinase activity"/>
    <property type="evidence" value="ECO:0007669"/>
    <property type="project" value="UniProtKB-KW"/>
</dbReference>
<evidence type="ECO:0000256" key="6">
    <source>
        <dbReference type="ARBA" id="ARBA00022683"/>
    </source>
</evidence>
<sequence>MAIIIVGHGNMPDAAKFSIKMITGLEENIFAVSLTPDQGNEDLQRQLDEILTQNTETTRWLIFTDLLGGSPNNLVTTHMFQKSGVQIISGFNLPMLLSAVLNPNQSSDQLLKEGKRGIKDVIKKLRTVDTDEE</sequence>
<accession>A0A829GZH3</accession>
<proteinExistence type="predicted"/>
<dbReference type="GO" id="GO:0016020">
    <property type="term" value="C:membrane"/>
    <property type="evidence" value="ECO:0007669"/>
    <property type="project" value="InterPro"/>
</dbReference>
<evidence type="ECO:0000256" key="4">
    <source>
        <dbReference type="ARBA" id="ARBA00022597"/>
    </source>
</evidence>
<keyword evidence="5" id="KW-0808">Transferase</keyword>
<dbReference type="SUPFAM" id="SSF53062">
    <property type="entry name" value="PTS system fructose IIA component-like"/>
    <property type="match status" value="1"/>
</dbReference>
<dbReference type="InterPro" id="IPR036662">
    <property type="entry name" value="PTS_EIIA_man-typ_sf"/>
</dbReference>
<comment type="caution">
    <text evidence="9">The sequence shown here is derived from an EMBL/GenBank/DDBJ whole genome shotgun (WGS) entry which is preliminary data.</text>
</comment>
<dbReference type="InterPro" id="IPR033887">
    <property type="entry name" value="PTS_IIA_man"/>
</dbReference>
<evidence type="ECO:0000256" key="2">
    <source>
        <dbReference type="ARBA" id="ARBA00022448"/>
    </source>
</evidence>
<evidence type="ECO:0000259" key="8">
    <source>
        <dbReference type="PROSITE" id="PS51096"/>
    </source>
</evidence>
<evidence type="ECO:0000256" key="1">
    <source>
        <dbReference type="ARBA" id="ARBA00004496"/>
    </source>
</evidence>
<dbReference type="GO" id="GO:0005737">
    <property type="term" value="C:cytoplasm"/>
    <property type="evidence" value="ECO:0007669"/>
    <property type="project" value="UniProtKB-SubCell"/>
</dbReference>
<organism evidence="9 10">
    <name type="scientific">Lacticaseibacillus paracasei subsp. tolerans Lpl14</name>
    <dbReference type="NCBI Taxonomy" id="1256229"/>
    <lineage>
        <taxon>Bacteria</taxon>
        <taxon>Bacillati</taxon>
        <taxon>Bacillota</taxon>
        <taxon>Bacilli</taxon>
        <taxon>Lactobacillales</taxon>
        <taxon>Lactobacillaceae</taxon>
        <taxon>Lacticaseibacillus</taxon>
    </lineage>
</organism>
<evidence type="ECO:0000313" key="10">
    <source>
        <dbReference type="Proteomes" id="UP000014285"/>
    </source>
</evidence>
<keyword evidence="4" id="KW-0762">Sugar transport</keyword>
<dbReference type="Gene3D" id="3.40.50.510">
    <property type="entry name" value="Phosphotransferase system, mannose-type IIA component"/>
    <property type="match status" value="1"/>
</dbReference>
<evidence type="ECO:0000256" key="7">
    <source>
        <dbReference type="ARBA" id="ARBA00022777"/>
    </source>
</evidence>
<keyword evidence="3" id="KW-0963">Cytoplasm</keyword>
<evidence type="ECO:0000256" key="3">
    <source>
        <dbReference type="ARBA" id="ARBA00022490"/>
    </source>
</evidence>
<dbReference type="InterPro" id="IPR004701">
    <property type="entry name" value="PTS_EIIA_man-typ"/>
</dbReference>
<keyword evidence="7" id="KW-0418">Kinase</keyword>
<name>A0A829GZH3_LACPA</name>
<dbReference type="EMBL" id="ANKB01000006">
    <property type="protein sequence ID" value="EPC66594.1"/>
    <property type="molecule type" value="Genomic_DNA"/>
</dbReference>
<dbReference type="PROSITE" id="PS51096">
    <property type="entry name" value="PTS_EIIA_TYPE_4"/>
    <property type="match status" value="1"/>
</dbReference>
<dbReference type="RefSeq" id="WP_016370045.1">
    <property type="nucleotide sequence ID" value="NZ_ANKB01000006.1"/>
</dbReference>
<dbReference type="PANTHER" id="PTHR33799:SF1">
    <property type="entry name" value="PTS SYSTEM MANNOSE-SPECIFIC EIIAB COMPONENT-RELATED"/>
    <property type="match status" value="1"/>
</dbReference>
<dbReference type="GO" id="GO:0009401">
    <property type="term" value="P:phosphoenolpyruvate-dependent sugar phosphotransferase system"/>
    <property type="evidence" value="ECO:0007669"/>
    <property type="project" value="UniProtKB-KW"/>
</dbReference>
<keyword evidence="2" id="KW-0813">Transport</keyword>
<dbReference type="AlphaFoldDB" id="A0A829GZH3"/>
<reference evidence="9 10" key="1">
    <citation type="journal article" date="2013" name="PLoS ONE">
        <title>Lactobacillus paracasei comparative genomics: towards species pan-genome definition and exploitation of diversity.</title>
        <authorList>
            <person name="Smokvina T."/>
            <person name="Wels M."/>
            <person name="Polka J."/>
            <person name="Chervaux C."/>
            <person name="Brisse S."/>
            <person name="Boekhorst J."/>
            <person name="van Hylckama Vlieg J.E."/>
            <person name="Siezen R.J."/>
        </authorList>
    </citation>
    <scope>NUCLEOTIDE SEQUENCE [LARGE SCALE GENOMIC DNA]</scope>
    <source>
        <strain evidence="9 10">Lpl14</strain>
    </source>
</reference>
<gene>
    <name evidence="9" type="ORF">Lpl14_02641</name>
</gene>
<dbReference type="InterPro" id="IPR051471">
    <property type="entry name" value="Bacterial_PTS_sugar_comp"/>
</dbReference>
<dbReference type="PANTHER" id="PTHR33799">
    <property type="entry name" value="PTS PERMEASE-RELATED-RELATED"/>
    <property type="match status" value="1"/>
</dbReference>
<comment type="subcellular location">
    <subcellularLocation>
        <location evidence="1">Cytoplasm</location>
    </subcellularLocation>
</comment>